<reference evidence="1 2" key="1">
    <citation type="submission" date="2016-09" db="EMBL/GenBank/DDBJ databases">
        <title>Rhizobium sp. nov., a novel species isolated from the rice rhizosphere.</title>
        <authorList>
            <person name="Zhao J."/>
            <person name="Zhang X."/>
        </authorList>
    </citation>
    <scope>NUCLEOTIDE SEQUENCE [LARGE SCALE GENOMIC DNA]</scope>
    <source>
        <strain evidence="1 2">MH17</strain>
    </source>
</reference>
<dbReference type="Proteomes" id="UP000186143">
    <property type="component" value="Unassembled WGS sequence"/>
</dbReference>
<evidence type="ECO:0000313" key="2">
    <source>
        <dbReference type="Proteomes" id="UP000186143"/>
    </source>
</evidence>
<organism evidence="1 2">
    <name type="scientific">Xaviernesmea rhizosphaerae</name>
    <dbReference type="NCBI Taxonomy" id="1672749"/>
    <lineage>
        <taxon>Bacteria</taxon>
        <taxon>Pseudomonadati</taxon>
        <taxon>Pseudomonadota</taxon>
        <taxon>Alphaproteobacteria</taxon>
        <taxon>Hyphomicrobiales</taxon>
        <taxon>Rhizobiaceae</taxon>
        <taxon>Rhizobium/Agrobacterium group</taxon>
        <taxon>Xaviernesmea</taxon>
    </lineage>
</organism>
<dbReference type="AlphaFoldDB" id="A0A1Q9APS1"/>
<sequence>MKPDSPAEFQCFATFLLDELTILRMSGRSMRLLVQDKASEGGQGLSAPAFPDRRNLQARAFAADTVP</sequence>
<comment type="caution">
    <text evidence="1">The sequence shown here is derived from an EMBL/GenBank/DDBJ whole genome shotgun (WGS) entry which is preliminary data.</text>
</comment>
<name>A0A1Q9APS1_9HYPH</name>
<gene>
    <name evidence="1" type="ORF">BJF92_23715</name>
</gene>
<proteinExistence type="predicted"/>
<protein>
    <submittedName>
        <fullName evidence="1">Uncharacterized protein</fullName>
    </submittedName>
</protein>
<accession>A0A1Q9APS1</accession>
<evidence type="ECO:0000313" key="1">
    <source>
        <dbReference type="EMBL" id="OLP57433.1"/>
    </source>
</evidence>
<dbReference type="EMBL" id="MKIO01000017">
    <property type="protein sequence ID" value="OLP57433.1"/>
    <property type="molecule type" value="Genomic_DNA"/>
</dbReference>